<dbReference type="AlphaFoldDB" id="A0A6L9Y0P7"/>
<dbReference type="InterPro" id="IPR036388">
    <property type="entry name" value="WH-like_DNA-bd_sf"/>
</dbReference>
<proteinExistence type="inferred from homology"/>
<evidence type="ECO:0000256" key="4">
    <source>
        <dbReference type="ARBA" id="ARBA00023159"/>
    </source>
</evidence>
<dbReference type="NCBIfam" id="NF009888">
    <property type="entry name" value="PRK13348.1"/>
    <property type="match status" value="1"/>
</dbReference>
<dbReference type="InterPro" id="IPR050176">
    <property type="entry name" value="LTTR"/>
</dbReference>
<dbReference type="Gene3D" id="1.10.10.10">
    <property type="entry name" value="Winged helix-like DNA-binding domain superfamily/Winged helix DNA-binding domain"/>
    <property type="match status" value="1"/>
</dbReference>
<dbReference type="GO" id="GO:0003677">
    <property type="term" value="F:DNA binding"/>
    <property type="evidence" value="ECO:0007669"/>
    <property type="project" value="UniProtKB-KW"/>
</dbReference>
<dbReference type="SUPFAM" id="SSF53850">
    <property type="entry name" value="Periplasmic binding protein-like II"/>
    <property type="match status" value="1"/>
</dbReference>
<keyword evidence="3" id="KW-0238">DNA-binding</keyword>
<sequence>MEANVEHLRTLAAVVDHGSFERAAEALRITPSAVSQRIKALEQRAGRVLVLRSKPAAVTESGQVLLRLARQVALLEGEALARLGTEAEGAVRAIPLVVNADSLATWVLPALAGLDGMSFELYLDDQAHSTARLRDGTVVGAVTSDPVPVQGCVVRPLGSMTYRAVATPEFAARWFPAGPTREALAVAPMIVFDRKDTLQDRYLDARGTDAEPPRHQVPASTEFVAATALGLGWAMIPDQQSAGLVTEGRLIDLDPAHPIDVPLFWQHWSVESESLARVTDALAQQAALALTVSPTAPARGRPRRSPLPRR</sequence>
<dbReference type="SUPFAM" id="SSF46785">
    <property type="entry name" value="Winged helix' DNA-binding domain"/>
    <property type="match status" value="1"/>
</dbReference>
<name>A0A6L9Y0P7_9MICO</name>
<reference evidence="7 8" key="1">
    <citation type="journal article" date="2014" name="J. Microbiol.">
        <title>Diaminobutyricibacter tongyongensis gen. nov., sp. nov. and Homoserinibacter gongjuensis gen. nov., sp. nov. belong to the family Microbacteriaceae.</title>
        <authorList>
            <person name="Kim S.J."/>
            <person name="Ahn J.H."/>
            <person name="Weon H.Y."/>
            <person name="Hamada M."/>
            <person name="Suzuki K."/>
            <person name="Kwon S.W."/>
        </authorList>
    </citation>
    <scope>NUCLEOTIDE SEQUENCE [LARGE SCALE GENOMIC DNA]</scope>
    <source>
        <strain evidence="7 8">NBRC 108724</strain>
    </source>
</reference>
<comment type="caution">
    <text evidence="7">The sequence shown here is derived from an EMBL/GenBank/DDBJ whole genome shotgun (WGS) entry which is preliminary data.</text>
</comment>
<dbReference type="RefSeq" id="WP_163290549.1">
    <property type="nucleotide sequence ID" value="NZ_JAAGWY010000003.1"/>
</dbReference>
<dbReference type="InterPro" id="IPR036390">
    <property type="entry name" value="WH_DNA-bd_sf"/>
</dbReference>
<dbReference type="PANTHER" id="PTHR30579">
    <property type="entry name" value="TRANSCRIPTIONAL REGULATOR"/>
    <property type="match status" value="1"/>
</dbReference>
<evidence type="ECO:0000313" key="8">
    <source>
        <dbReference type="Proteomes" id="UP000474967"/>
    </source>
</evidence>
<evidence type="ECO:0000256" key="2">
    <source>
        <dbReference type="ARBA" id="ARBA00023015"/>
    </source>
</evidence>
<accession>A0A6L9Y0P7</accession>
<keyword evidence="5" id="KW-0804">Transcription</keyword>
<dbReference type="EMBL" id="JAAGWY010000003">
    <property type="protein sequence ID" value="NEN07095.1"/>
    <property type="molecule type" value="Genomic_DNA"/>
</dbReference>
<dbReference type="PANTHER" id="PTHR30579:SF2">
    <property type="entry name" value="HTH-TYPE TRANSCRIPTIONAL REGULATOR ARGP"/>
    <property type="match status" value="1"/>
</dbReference>
<dbReference type="InterPro" id="IPR005119">
    <property type="entry name" value="LysR_subst-bd"/>
</dbReference>
<evidence type="ECO:0000313" key="7">
    <source>
        <dbReference type="EMBL" id="NEN07095.1"/>
    </source>
</evidence>
<protein>
    <submittedName>
        <fullName evidence="7">LysR family transcriptional regulator ArgP</fullName>
    </submittedName>
</protein>
<evidence type="ECO:0000256" key="3">
    <source>
        <dbReference type="ARBA" id="ARBA00023125"/>
    </source>
</evidence>
<dbReference type="PROSITE" id="PS50931">
    <property type="entry name" value="HTH_LYSR"/>
    <property type="match status" value="1"/>
</dbReference>
<feature type="domain" description="HTH lysR-type" evidence="6">
    <location>
        <begin position="1"/>
        <end position="59"/>
    </location>
</feature>
<gene>
    <name evidence="7" type="ORF">G3T36_14625</name>
</gene>
<keyword evidence="4" id="KW-0010">Activator</keyword>
<dbReference type="Pfam" id="PF03466">
    <property type="entry name" value="LysR_substrate"/>
    <property type="match status" value="1"/>
</dbReference>
<dbReference type="Proteomes" id="UP000474967">
    <property type="component" value="Unassembled WGS sequence"/>
</dbReference>
<organism evidence="7 8">
    <name type="scientific">Leifsonia tongyongensis</name>
    <dbReference type="NCBI Taxonomy" id="1268043"/>
    <lineage>
        <taxon>Bacteria</taxon>
        <taxon>Bacillati</taxon>
        <taxon>Actinomycetota</taxon>
        <taxon>Actinomycetes</taxon>
        <taxon>Micrococcales</taxon>
        <taxon>Microbacteriaceae</taxon>
        <taxon>Leifsonia</taxon>
    </lineage>
</organism>
<dbReference type="NCBIfam" id="TIGR03298">
    <property type="entry name" value="argP"/>
    <property type="match status" value="1"/>
</dbReference>
<dbReference type="Gene3D" id="3.40.190.290">
    <property type="match status" value="1"/>
</dbReference>
<evidence type="ECO:0000256" key="1">
    <source>
        <dbReference type="ARBA" id="ARBA00009437"/>
    </source>
</evidence>
<dbReference type="Pfam" id="PF00126">
    <property type="entry name" value="HTH_1"/>
    <property type="match status" value="1"/>
</dbReference>
<dbReference type="InterPro" id="IPR017685">
    <property type="entry name" value="ArgP"/>
</dbReference>
<dbReference type="InterPro" id="IPR000847">
    <property type="entry name" value="LysR_HTH_N"/>
</dbReference>
<comment type="similarity">
    <text evidence="1">Belongs to the LysR transcriptional regulatory family.</text>
</comment>
<keyword evidence="2" id="KW-0805">Transcription regulation</keyword>
<dbReference type="NCBIfam" id="NF002964">
    <property type="entry name" value="PRK03635.1"/>
    <property type="match status" value="1"/>
</dbReference>
<evidence type="ECO:0000259" key="6">
    <source>
        <dbReference type="PROSITE" id="PS50931"/>
    </source>
</evidence>
<keyword evidence="8" id="KW-1185">Reference proteome</keyword>
<evidence type="ECO:0000256" key="5">
    <source>
        <dbReference type="ARBA" id="ARBA00023163"/>
    </source>
</evidence>
<dbReference type="GO" id="GO:0003700">
    <property type="term" value="F:DNA-binding transcription factor activity"/>
    <property type="evidence" value="ECO:0007669"/>
    <property type="project" value="InterPro"/>
</dbReference>